<keyword evidence="1" id="KW-0175">Coiled coil</keyword>
<evidence type="ECO:0000256" key="1">
    <source>
        <dbReference type="SAM" id="Coils"/>
    </source>
</evidence>
<keyword evidence="2" id="KW-1185">Reference proteome</keyword>
<dbReference type="RefSeq" id="XP_025425574.1">
    <property type="nucleotide sequence ID" value="XM_025569789.1"/>
</dbReference>
<organism evidence="2 3">
    <name type="scientific">Sipha flava</name>
    <name type="common">yellow sugarcane aphid</name>
    <dbReference type="NCBI Taxonomy" id="143950"/>
    <lineage>
        <taxon>Eukaryota</taxon>
        <taxon>Metazoa</taxon>
        <taxon>Ecdysozoa</taxon>
        <taxon>Arthropoda</taxon>
        <taxon>Hexapoda</taxon>
        <taxon>Insecta</taxon>
        <taxon>Pterygota</taxon>
        <taxon>Neoptera</taxon>
        <taxon>Paraneoptera</taxon>
        <taxon>Hemiptera</taxon>
        <taxon>Sternorrhyncha</taxon>
        <taxon>Aphidomorpha</taxon>
        <taxon>Aphidoidea</taxon>
        <taxon>Aphididae</taxon>
        <taxon>Sipha</taxon>
    </lineage>
</organism>
<evidence type="ECO:0000313" key="2">
    <source>
        <dbReference type="Proteomes" id="UP000694846"/>
    </source>
</evidence>
<evidence type="ECO:0000313" key="3">
    <source>
        <dbReference type="RefSeq" id="XP_025425574.1"/>
    </source>
</evidence>
<feature type="coiled-coil region" evidence="1">
    <location>
        <begin position="175"/>
        <end position="241"/>
    </location>
</feature>
<proteinExistence type="predicted"/>
<name>A0A8B8GQN3_9HEMI</name>
<sequence>MECQNTNCCEENLMAERDELRRILCEKRECMNEVQREHTCNFNELINRNNTLHHDYNKLKQELEKLENEHDQLCCEISQIDKKLDAQKESVNILKCIESAKLKDAEGLQKQHSDTLEMKQLFLDKICTAQLEQKDIDKEMVCVQKKLAEIITQHTELDKTMCMEQNRKECFISSINELKIKIEKLNRLIQVENTKLQTQLSEKSAEVDVVKQKIKCKEAEIKVLKNLVKESEAALKTILDNSRKEKCKLEMEACKLNKEITTITSNLVASKTKLCETQKEYTTLENHINEQKEVITVLESTKEQLLQKFKKIKEAKESTTAMMTKLRGLRETERKNFETQSAFKNKEKCQLNELIKNQLEEIKELQRQIFDMKIGQCVTMDKTADASPLGSCITKVLRDKGNK</sequence>
<feature type="coiled-coil region" evidence="1">
    <location>
        <begin position="42"/>
        <end position="83"/>
    </location>
</feature>
<gene>
    <name evidence="3" type="primary">LOC112694346</name>
</gene>
<feature type="coiled-coil region" evidence="1">
    <location>
        <begin position="288"/>
        <end position="318"/>
    </location>
</feature>
<protein>
    <submittedName>
        <fullName evidence="3">Uncharacterized protein LOC112694346</fullName>
    </submittedName>
</protein>
<reference evidence="3" key="1">
    <citation type="submission" date="2025-08" db="UniProtKB">
        <authorList>
            <consortium name="RefSeq"/>
        </authorList>
    </citation>
    <scope>IDENTIFICATION</scope>
    <source>
        <tissue evidence="3">Whole body</tissue>
    </source>
</reference>
<dbReference type="AlphaFoldDB" id="A0A8B8GQN3"/>
<dbReference type="OrthoDB" id="6616976at2759"/>
<accession>A0A8B8GQN3</accession>
<dbReference type="GeneID" id="112694346"/>
<dbReference type="Proteomes" id="UP000694846">
    <property type="component" value="Unplaced"/>
</dbReference>